<dbReference type="Gene3D" id="3.40.50.300">
    <property type="entry name" value="P-loop containing nucleotide triphosphate hydrolases"/>
    <property type="match status" value="1"/>
</dbReference>
<dbReference type="PROSITE" id="PS50893">
    <property type="entry name" value="ABC_TRANSPORTER_2"/>
    <property type="match status" value="1"/>
</dbReference>
<dbReference type="CDD" id="cd03214">
    <property type="entry name" value="ABC_Iron-Siderophores_B12_Hemin"/>
    <property type="match status" value="1"/>
</dbReference>
<evidence type="ECO:0000313" key="8">
    <source>
        <dbReference type="Proteomes" id="UP000594688"/>
    </source>
</evidence>
<dbReference type="FunFam" id="3.40.50.300:FF:000134">
    <property type="entry name" value="Iron-enterobactin ABC transporter ATP-binding protein"/>
    <property type="match status" value="1"/>
</dbReference>
<evidence type="ECO:0000256" key="3">
    <source>
        <dbReference type="ARBA" id="ARBA00022840"/>
    </source>
</evidence>
<proteinExistence type="predicted"/>
<keyword evidence="3 7" id="KW-0067">ATP-binding</keyword>
<dbReference type="InterPro" id="IPR017871">
    <property type="entry name" value="ABC_transporter-like_CS"/>
</dbReference>
<dbReference type="Pfam" id="PF00005">
    <property type="entry name" value="ABC_tran"/>
    <property type="match status" value="1"/>
</dbReference>
<evidence type="ECO:0000313" key="7">
    <source>
        <dbReference type="EMBL" id="QPJ63041.1"/>
    </source>
</evidence>
<feature type="domain" description="ABC transporter" evidence="6">
    <location>
        <begin position="24"/>
        <end position="260"/>
    </location>
</feature>
<dbReference type="InterPro" id="IPR027417">
    <property type="entry name" value="P-loop_NTPase"/>
</dbReference>
<keyword evidence="4" id="KW-1278">Translocase</keyword>
<name>A0A7T0BY06_9BACT</name>
<dbReference type="InterPro" id="IPR003593">
    <property type="entry name" value="AAA+_ATPase"/>
</dbReference>
<dbReference type="SMART" id="SM00382">
    <property type="entry name" value="AAA"/>
    <property type="match status" value="1"/>
</dbReference>
<evidence type="ECO:0000256" key="2">
    <source>
        <dbReference type="ARBA" id="ARBA00022741"/>
    </source>
</evidence>
<dbReference type="AlphaFoldDB" id="A0A7T0BY06"/>
<comment type="function">
    <text evidence="5">Part of the ABC transporter complex HmuTUV involved in hemin import. Responsible for energy coupling to the transport system.</text>
</comment>
<evidence type="ECO:0000256" key="5">
    <source>
        <dbReference type="ARBA" id="ARBA00037066"/>
    </source>
</evidence>
<dbReference type="EMBL" id="CP048685">
    <property type="protein sequence ID" value="QPJ63041.1"/>
    <property type="molecule type" value="Genomic_DNA"/>
</dbReference>
<keyword evidence="1" id="KW-0813">Transport</keyword>
<gene>
    <name evidence="7" type="ORF">G3M70_14620</name>
</gene>
<evidence type="ECO:0000256" key="4">
    <source>
        <dbReference type="ARBA" id="ARBA00022967"/>
    </source>
</evidence>
<organism evidence="7 8">
    <name type="scientific">Candidatus Nitronauta litoralis</name>
    <dbReference type="NCBI Taxonomy" id="2705533"/>
    <lineage>
        <taxon>Bacteria</taxon>
        <taxon>Pseudomonadati</taxon>
        <taxon>Nitrospinota/Tectimicrobiota group</taxon>
        <taxon>Nitrospinota</taxon>
        <taxon>Nitrospinia</taxon>
        <taxon>Nitrospinales</taxon>
        <taxon>Nitrospinaceae</taxon>
        <taxon>Candidatus Nitronauta</taxon>
    </lineage>
</organism>
<dbReference type="GO" id="GO:0005524">
    <property type="term" value="F:ATP binding"/>
    <property type="evidence" value="ECO:0007669"/>
    <property type="project" value="UniProtKB-KW"/>
</dbReference>
<protein>
    <submittedName>
        <fullName evidence="7">ABC transporter ATP-binding protein</fullName>
    </submittedName>
</protein>
<accession>A0A7T0BY06</accession>
<dbReference type="PANTHER" id="PTHR42794">
    <property type="entry name" value="HEMIN IMPORT ATP-BINDING PROTEIN HMUV"/>
    <property type="match status" value="1"/>
</dbReference>
<dbReference type="Proteomes" id="UP000594688">
    <property type="component" value="Chromosome"/>
</dbReference>
<sequence>MKNIEIATSSRIKNEIEKGGIPLLNVQDLSFSYTDTPVLRGIAMSIHPGEWVGVIGPNGSGKSTLIKLLGGLLKAPFNSIQFHNKSIEKYSRLDLAREIAWVPQETATPFSFTAYEMVMMGRHPYLKAFRFESQEDHDICHRAMEVTSTTEFKARKFSELSGGEKQRVLIASAIVQSPKIMLLDEPTASLDLKYQVQVLDILERLNIQRGITLALAMHDLNLATKYCHRLVLIKEGRIICDGPPETVLQKEIIEEVYEVKVQMMKSPKDGTPLIFPESA</sequence>
<dbReference type="InterPro" id="IPR003439">
    <property type="entry name" value="ABC_transporter-like_ATP-bd"/>
</dbReference>
<dbReference type="KEGG" id="nli:G3M70_14620"/>
<reference evidence="7 8" key="1">
    <citation type="submission" date="2020-02" db="EMBL/GenBank/DDBJ databases">
        <title>Genomic and physiological characterization of two novel Nitrospinaceae genera.</title>
        <authorList>
            <person name="Mueller A.J."/>
            <person name="Jung M.-Y."/>
            <person name="Strachan C.R."/>
            <person name="Herbold C.W."/>
            <person name="Kirkegaard R.H."/>
            <person name="Daims H."/>
        </authorList>
    </citation>
    <scope>NUCLEOTIDE SEQUENCE [LARGE SCALE GENOMIC DNA]</scope>
    <source>
        <strain evidence="7">EB</strain>
    </source>
</reference>
<evidence type="ECO:0000259" key="6">
    <source>
        <dbReference type="PROSITE" id="PS50893"/>
    </source>
</evidence>
<dbReference type="PROSITE" id="PS00211">
    <property type="entry name" value="ABC_TRANSPORTER_1"/>
    <property type="match status" value="1"/>
</dbReference>
<evidence type="ECO:0000256" key="1">
    <source>
        <dbReference type="ARBA" id="ARBA00022448"/>
    </source>
</evidence>
<dbReference type="GO" id="GO:0016887">
    <property type="term" value="F:ATP hydrolysis activity"/>
    <property type="evidence" value="ECO:0007669"/>
    <property type="project" value="InterPro"/>
</dbReference>
<dbReference type="PANTHER" id="PTHR42794:SF1">
    <property type="entry name" value="HEMIN IMPORT ATP-BINDING PROTEIN HMUV"/>
    <property type="match status" value="1"/>
</dbReference>
<keyword evidence="2" id="KW-0547">Nucleotide-binding</keyword>
<dbReference type="SUPFAM" id="SSF52540">
    <property type="entry name" value="P-loop containing nucleoside triphosphate hydrolases"/>
    <property type="match status" value="1"/>
</dbReference>